<evidence type="ECO:0000256" key="2">
    <source>
        <dbReference type="SAM" id="SignalP"/>
    </source>
</evidence>
<accession>A0A0G4FMG8</accession>
<reference evidence="3 4" key="1">
    <citation type="submission" date="2014-11" db="EMBL/GenBank/DDBJ databases">
        <authorList>
            <person name="Zhu J."/>
            <person name="Qi W."/>
            <person name="Song R."/>
        </authorList>
    </citation>
    <scope>NUCLEOTIDE SEQUENCE [LARGE SCALE GENOMIC DNA]</scope>
</reference>
<dbReference type="VEuPathDB" id="CryptoDB:Vbra_15739"/>
<keyword evidence="1" id="KW-1133">Transmembrane helix</keyword>
<evidence type="ECO:0000256" key="1">
    <source>
        <dbReference type="SAM" id="Phobius"/>
    </source>
</evidence>
<keyword evidence="4" id="KW-1185">Reference proteome</keyword>
<gene>
    <name evidence="3" type="ORF">Vbra_15739</name>
</gene>
<dbReference type="EMBL" id="CDMY01000466">
    <property type="protein sequence ID" value="CEM15324.1"/>
    <property type="molecule type" value="Genomic_DNA"/>
</dbReference>
<name>A0A0G4FMG8_VITBC</name>
<dbReference type="AlphaFoldDB" id="A0A0G4FMG8"/>
<sequence>MTGARAVALVVLLCIASGCSAAQLDDKCKNFYCHSGCCKNGHCLHRKECEVMPGGKLGWAMLIVVGIVLLQIVFAVVWWMVARLFSSFKEPPEYDERKEGLMHDQRTAAGDEDSDDSAADHPLLTVDPAHLPKGCIREVDDRHDMPCVAFPAPAHHAPTVFDRSLTAQGAISPSGRRPSVPVPARLAVPTAIGVESAPTTPARRATGWGGR</sequence>
<dbReference type="Proteomes" id="UP000041254">
    <property type="component" value="Unassembled WGS sequence"/>
</dbReference>
<evidence type="ECO:0000313" key="3">
    <source>
        <dbReference type="EMBL" id="CEM15324.1"/>
    </source>
</evidence>
<proteinExistence type="predicted"/>
<evidence type="ECO:0008006" key="5">
    <source>
        <dbReference type="Google" id="ProtNLM"/>
    </source>
</evidence>
<organism evidence="3 4">
    <name type="scientific">Vitrella brassicaformis (strain CCMP3155)</name>
    <dbReference type="NCBI Taxonomy" id="1169540"/>
    <lineage>
        <taxon>Eukaryota</taxon>
        <taxon>Sar</taxon>
        <taxon>Alveolata</taxon>
        <taxon>Colpodellida</taxon>
        <taxon>Vitrellaceae</taxon>
        <taxon>Vitrella</taxon>
    </lineage>
</organism>
<keyword evidence="2" id="KW-0732">Signal</keyword>
<feature type="chain" id="PRO_5005188979" description="Transmembrane protein" evidence="2">
    <location>
        <begin position="22"/>
        <end position="211"/>
    </location>
</feature>
<feature type="signal peptide" evidence="2">
    <location>
        <begin position="1"/>
        <end position="21"/>
    </location>
</feature>
<protein>
    <recommendedName>
        <fullName evidence="5">Transmembrane protein</fullName>
    </recommendedName>
</protein>
<keyword evidence="1" id="KW-0472">Membrane</keyword>
<keyword evidence="1" id="KW-0812">Transmembrane</keyword>
<dbReference type="PROSITE" id="PS51257">
    <property type="entry name" value="PROKAR_LIPOPROTEIN"/>
    <property type="match status" value="1"/>
</dbReference>
<dbReference type="InParanoid" id="A0A0G4FMG8"/>
<evidence type="ECO:0000313" key="4">
    <source>
        <dbReference type="Proteomes" id="UP000041254"/>
    </source>
</evidence>
<feature type="transmembrane region" description="Helical" evidence="1">
    <location>
        <begin position="57"/>
        <end position="81"/>
    </location>
</feature>